<dbReference type="AlphaFoldDB" id="A0AAE4FRN4"/>
<dbReference type="Proteomes" id="UP001268256">
    <property type="component" value="Unassembled WGS sequence"/>
</dbReference>
<feature type="transmembrane region" description="Helical" evidence="1">
    <location>
        <begin position="68"/>
        <end position="90"/>
    </location>
</feature>
<feature type="transmembrane region" description="Helical" evidence="1">
    <location>
        <begin position="197"/>
        <end position="217"/>
    </location>
</feature>
<evidence type="ECO:0000313" key="2">
    <source>
        <dbReference type="EMBL" id="MDS3860287.1"/>
    </source>
</evidence>
<keyword evidence="1" id="KW-0472">Membrane</keyword>
<reference evidence="3" key="1">
    <citation type="submission" date="2023-07" db="EMBL/GenBank/DDBJ databases">
        <authorList>
            <person name="Luz R."/>
            <person name="Cordeiro R."/>
            <person name="Fonseca A."/>
            <person name="Goncalves V."/>
        </authorList>
    </citation>
    <scope>NUCLEOTIDE SEQUENCE [LARGE SCALE GENOMIC DNA]</scope>
    <source>
        <strain evidence="3">BACA0444</strain>
    </source>
</reference>
<dbReference type="InterPro" id="IPR005240">
    <property type="entry name" value="DUF389"/>
</dbReference>
<dbReference type="Pfam" id="PF04087">
    <property type="entry name" value="DUF389"/>
    <property type="match status" value="1"/>
</dbReference>
<gene>
    <name evidence="2" type="ORF">RIF25_05650</name>
</gene>
<feature type="transmembrane region" description="Helical" evidence="1">
    <location>
        <begin position="229"/>
        <end position="251"/>
    </location>
</feature>
<name>A0AAE4FRN4_9CYAN</name>
<comment type="caution">
    <text evidence="2">The sequence shown here is derived from an EMBL/GenBank/DDBJ whole genome shotgun (WGS) entry which is preliminary data.</text>
</comment>
<sequence>MSQFMRYWQGLVEQVIHFRRNRASSQELTQLRALLWHESDPDISYLVLIVGSCLIATLGLLSNSAAVIIGAMIVAPLMMPIRGLALAVLIGDLALFRLACTAIVVGTFTAIVISSSLGLITSIPIYGSEIMARSQPNLLDLGIAVAAGAVGGYALVQPKISSTLAGVAIAVALMPPVCTIGLGLAQTNLSLARGATLLYLTNLLGIAFACMVVFWLSGYVSLKKGRRPIALGVILTGLLVIPLGISFGRLLRQNRLEANIRSALVNRTLTFQRLDLFRMETNWSTDPPTVNLDVRASEPVTPNQVELLQQFISREMGQPLRLVFRFSNVEEVTSDSPTAN</sequence>
<accession>A0AAE4FRN4</accession>
<proteinExistence type="predicted"/>
<dbReference type="PANTHER" id="PTHR20992:SF9">
    <property type="entry name" value="AT15442P-RELATED"/>
    <property type="match status" value="1"/>
</dbReference>
<feature type="transmembrane region" description="Helical" evidence="1">
    <location>
        <begin position="138"/>
        <end position="156"/>
    </location>
</feature>
<dbReference type="EMBL" id="JAVMIP010000003">
    <property type="protein sequence ID" value="MDS3860287.1"/>
    <property type="molecule type" value="Genomic_DNA"/>
</dbReference>
<evidence type="ECO:0000256" key="1">
    <source>
        <dbReference type="SAM" id="Phobius"/>
    </source>
</evidence>
<evidence type="ECO:0000313" key="3">
    <source>
        <dbReference type="Proteomes" id="UP001268256"/>
    </source>
</evidence>
<protein>
    <submittedName>
        <fullName evidence="2">DUF389 domain-containing protein</fullName>
    </submittedName>
</protein>
<organism evidence="2 3">
    <name type="scientific">Pseudocalidococcus azoricus BACA0444</name>
    <dbReference type="NCBI Taxonomy" id="2918990"/>
    <lineage>
        <taxon>Bacteria</taxon>
        <taxon>Bacillati</taxon>
        <taxon>Cyanobacteriota</taxon>
        <taxon>Cyanophyceae</taxon>
        <taxon>Acaryochloridales</taxon>
        <taxon>Thermosynechococcaceae</taxon>
        <taxon>Pseudocalidococcus</taxon>
        <taxon>Pseudocalidococcus azoricus</taxon>
    </lineage>
</organism>
<feature type="transmembrane region" description="Helical" evidence="1">
    <location>
        <begin position="43"/>
        <end position="61"/>
    </location>
</feature>
<feature type="transmembrane region" description="Helical" evidence="1">
    <location>
        <begin position="96"/>
        <end position="126"/>
    </location>
</feature>
<keyword evidence="3" id="KW-1185">Reference proteome</keyword>
<keyword evidence="1" id="KW-0812">Transmembrane</keyword>
<keyword evidence="1" id="KW-1133">Transmembrane helix</keyword>
<dbReference type="PANTHER" id="PTHR20992">
    <property type="entry name" value="AT15442P-RELATED"/>
    <property type="match status" value="1"/>
</dbReference>
<feature type="transmembrane region" description="Helical" evidence="1">
    <location>
        <begin position="162"/>
        <end position="185"/>
    </location>
</feature>
<dbReference type="RefSeq" id="WP_322877568.1">
    <property type="nucleotide sequence ID" value="NZ_JAVMIP010000003.1"/>
</dbReference>